<keyword evidence="1" id="KW-0732">Signal</keyword>
<evidence type="ECO:0000256" key="1">
    <source>
        <dbReference type="SAM" id="SignalP"/>
    </source>
</evidence>
<feature type="signal peptide" evidence="1">
    <location>
        <begin position="1"/>
        <end position="26"/>
    </location>
</feature>
<evidence type="ECO:0008006" key="4">
    <source>
        <dbReference type="Google" id="ProtNLM"/>
    </source>
</evidence>
<dbReference type="OrthoDB" id="177378at2"/>
<sequence>MTRTPFPLLSLCIASLGLAPLLPAPAAEPIAIGSRLELFVDGHLIEKLDRCALKLHEPVLAGTALTLDAPWEGSFCGYFTVLKDGGTYRMYYRGRPDTGKDGTRGEVTCMAESKDGISWTKPKLGLCDSGGSKDNNIILDESPFTHNFAPFIDTNPACPPDQKYKAVAGTAKSGLVAWVSPDGIHWKKLREEAVFRKGAFDSQNVAFWSEAEQCYLLYFRVFTGGTVDEKVWQPKGFRTVARTTSKDFINWTEPQRMSFGDTPPEHLYTNNTHAYFRAPHLYISTPMRFMPSRKVLTDEQADALGVKKGYSGGCAEAVFISSRGGNTYDRTFMEAWIRPGTDLGNWASRAGLTACGVVSTGPAEMSLYKQAHYAQPSTHLLRYTLRTDGFASVNAPYRGGEFTTKPLTFTGSKLTMNFATGATGGVQVEIQNAAGKPIAGYTLEDAVEQIGDEIERPVSWKSGSDISKLTGEPVKLRFVMKDADVFAVQVK</sequence>
<protein>
    <recommendedName>
        <fullName evidence="4">Glycosyl hydrolase family 32</fullName>
    </recommendedName>
</protein>
<comment type="caution">
    <text evidence="2">The sequence shown here is derived from an EMBL/GenBank/DDBJ whole genome shotgun (WGS) entry which is preliminary data.</text>
</comment>
<dbReference type="Proteomes" id="UP000253426">
    <property type="component" value="Unassembled WGS sequence"/>
</dbReference>
<name>A0A366HLI4_9BACT</name>
<dbReference type="AlphaFoldDB" id="A0A366HLI4"/>
<organism evidence="2 3">
    <name type="scientific">Roseimicrobium gellanilyticum</name>
    <dbReference type="NCBI Taxonomy" id="748857"/>
    <lineage>
        <taxon>Bacteria</taxon>
        <taxon>Pseudomonadati</taxon>
        <taxon>Verrucomicrobiota</taxon>
        <taxon>Verrucomicrobiia</taxon>
        <taxon>Verrucomicrobiales</taxon>
        <taxon>Verrucomicrobiaceae</taxon>
        <taxon>Roseimicrobium</taxon>
    </lineage>
</organism>
<dbReference type="RefSeq" id="WP_113959270.1">
    <property type="nucleotide sequence ID" value="NZ_QNRR01000005.1"/>
</dbReference>
<evidence type="ECO:0000313" key="3">
    <source>
        <dbReference type="Proteomes" id="UP000253426"/>
    </source>
</evidence>
<dbReference type="SUPFAM" id="SSF75005">
    <property type="entry name" value="Arabinanase/levansucrase/invertase"/>
    <property type="match status" value="1"/>
</dbReference>
<evidence type="ECO:0000313" key="2">
    <source>
        <dbReference type="EMBL" id="RBP43799.1"/>
    </source>
</evidence>
<dbReference type="Gene3D" id="2.115.10.20">
    <property type="entry name" value="Glycosyl hydrolase domain, family 43"/>
    <property type="match status" value="2"/>
</dbReference>
<reference evidence="2 3" key="1">
    <citation type="submission" date="2018-06" db="EMBL/GenBank/DDBJ databases">
        <title>Genomic Encyclopedia of Type Strains, Phase IV (KMG-IV): sequencing the most valuable type-strain genomes for metagenomic binning, comparative biology and taxonomic classification.</title>
        <authorList>
            <person name="Goeker M."/>
        </authorList>
    </citation>
    <scope>NUCLEOTIDE SEQUENCE [LARGE SCALE GENOMIC DNA]</scope>
    <source>
        <strain evidence="2 3">DSM 25532</strain>
    </source>
</reference>
<feature type="chain" id="PRO_5016602850" description="Glycosyl hydrolase family 32" evidence="1">
    <location>
        <begin position="27"/>
        <end position="491"/>
    </location>
</feature>
<proteinExistence type="predicted"/>
<accession>A0A366HLI4</accession>
<keyword evidence="3" id="KW-1185">Reference proteome</keyword>
<dbReference type="EMBL" id="QNRR01000005">
    <property type="protein sequence ID" value="RBP43799.1"/>
    <property type="molecule type" value="Genomic_DNA"/>
</dbReference>
<dbReference type="InterPro" id="IPR023296">
    <property type="entry name" value="Glyco_hydro_beta-prop_sf"/>
</dbReference>
<gene>
    <name evidence="2" type="ORF">DES53_105198</name>
</gene>